<dbReference type="OrthoDB" id="8768428at2"/>
<proteinExistence type="predicted"/>
<dbReference type="Proteomes" id="UP000050266">
    <property type="component" value="Unassembled WGS sequence"/>
</dbReference>
<sequence length="681" mass="76860">MISNPVFVGLNIGTAGASPGDLNFLPSSWPPEPDFPICISADGSVSARYGDDEWDLTPWAGYVLKLNFGKAKRKDRRYINQQNAQIFKRVVAYWLYGPNPCREVRTLVNQYEIIRQVFSHCSELEIDASNLYRYPKVIESLADSIWPSQANRLTVLLHNIWEHKDHFGLCILDVAGISLLRSNLKKHEKSQTAYIPPRIWLYQLSRLREFLEDFELHMAEIEACVDYCLQAYATSAGDLERACTTQLSSYYRPFASLNNPNKNGKKCGAYRLGPFYKTANKFNILNLLEKWCGDIRQGGVAALSMYFTMAAQVGKAYLLNFTLMRIEEASSLRSDCLVLESDPITKETIYLIKSATTKTVEDDEACWITSPSSQLAISVMSFIGTFRTKCGSLNRNLSLTKEDLANPYLELRAYEPWRRHIRYDTNPEVRSNETHYGSFVRRYPKLFDASELKIRQIDLDAALLVTPSLCPEKFAVGNVWPFSWHQLRRTGAVNMSASGIVGDSSVQYQLKHVSRAMTRYYGQGFYHIDANLNQEARAEYIRGMYETIARSFLALRSSSFISPHGEKCKEQIVEIISAANHSSLVKAAKTGTIVYREILLGACANTSPCPYGGIDYVGRCGGGDGKLACMDLLIDQDKEVQIQRLGKTLSNRLENLPEGSPLYNSTQYQLRAVENALDAIK</sequence>
<reference evidence="2 3" key="1">
    <citation type="submission" date="2015-09" db="EMBL/GenBank/DDBJ databases">
        <title>Genome announcement of multiple Pseudomonas syringae strains.</title>
        <authorList>
            <person name="Thakur S."/>
            <person name="Wang P.W."/>
            <person name="Gong Y."/>
            <person name="Weir B.S."/>
            <person name="Guttman D.S."/>
        </authorList>
    </citation>
    <scope>NUCLEOTIDE SEQUENCE [LARGE SCALE GENOMIC DNA]</scope>
    <source>
        <strain evidence="2 3">ICMP3962</strain>
    </source>
</reference>
<name>A0A0Q0GLV5_PSEA0</name>
<dbReference type="GO" id="GO:0006310">
    <property type="term" value="P:DNA recombination"/>
    <property type="evidence" value="ECO:0007669"/>
    <property type="project" value="UniProtKB-KW"/>
</dbReference>
<dbReference type="InterPro" id="IPR011010">
    <property type="entry name" value="DNA_brk_join_enz"/>
</dbReference>
<accession>A0A0Q0GLV5</accession>
<dbReference type="GO" id="GO:0015074">
    <property type="term" value="P:DNA integration"/>
    <property type="evidence" value="ECO:0007669"/>
    <property type="project" value="InterPro"/>
</dbReference>
<evidence type="ECO:0000313" key="3">
    <source>
        <dbReference type="Proteomes" id="UP000050266"/>
    </source>
</evidence>
<dbReference type="EMBL" id="LJRQ01000132">
    <property type="protein sequence ID" value="KPZ14522.1"/>
    <property type="molecule type" value="Genomic_DNA"/>
</dbReference>
<dbReference type="Gene3D" id="1.10.443.10">
    <property type="entry name" value="Intergrase catalytic core"/>
    <property type="match status" value="1"/>
</dbReference>
<dbReference type="AlphaFoldDB" id="A0A0Q0GLV5"/>
<dbReference type="GO" id="GO:0003677">
    <property type="term" value="F:DNA binding"/>
    <property type="evidence" value="ECO:0007669"/>
    <property type="project" value="InterPro"/>
</dbReference>
<dbReference type="PATRIC" id="fig|251720.4.peg.5477"/>
<protein>
    <submittedName>
        <fullName evidence="2">Uncharacterized protein</fullName>
    </submittedName>
</protein>
<evidence type="ECO:0000313" key="2">
    <source>
        <dbReference type="EMBL" id="KPZ14522.1"/>
    </source>
</evidence>
<dbReference type="SUPFAM" id="SSF56349">
    <property type="entry name" value="DNA breaking-rejoining enzymes"/>
    <property type="match status" value="1"/>
</dbReference>
<dbReference type="RefSeq" id="WP_057431749.1">
    <property type="nucleotide sequence ID" value="NZ_LIHQ01000178.1"/>
</dbReference>
<dbReference type="InterPro" id="IPR013762">
    <property type="entry name" value="Integrase-like_cat_sf"/>
</dbReference>
<evidence type="ECO:0000256" key="1">
    <source>
        <dbReference type="ARBA" id="ARBA00023172"/>
    </source>
</evidence>
<organism evidence="2 3">
    <name type="scientific">Pseudomonas amygdali pv. ulmi</name>
    <dbReference type="NCBI Taxonomy" id="251720"/>
    <lineage>
        <taxon>Bacteria</taxon>
        <taxon>Pseudomonadati</taxon>
        <taxon>Pseudomonadota</taxon>
        <taxon>Gammaproteobacteria</taxon>
        <taxon>Pseudomonadales</taxon>
        <taxon>Pseudomonadaceae</taxon>
        <taxon>Pseudomonas</taxon>
        <taxon>Pseudomonas amygdali</taxon>
    </lineage>
</organism>
<comment type="caution">
    <text evidence="2">The sequence shown here is derived from an EMBL/GenBank/DDBJ whole genome shotgun (WGS) entry which is preliminary data.</text>
</comment>
<keyword evidence="1" id="KW-0233">DNA recombination</keyword>
<gene>
    <name evidence="2" type="ORF">ALO41_03930</name>
</gene>